<name>A0A4Z1H590_9HELO</name>
<reference evidence="1 2" key="1">
    <citation type="submission" date="2017-12" db="EMBL/GenBank/DDBJ databases">
        <title>Comparative genomics of Botrytis spp.</title>
        <authorList>
            <person name="Valero-Jimenez C.A."/>
            <person name="Tapia P."/>
            <person name="Veloso J."/>
            <person name="Silva-Moreno E."/>
            <person name="Staats M."/>
            <person name="Valdes J.H."/>
            <person name="Van Kan J.A.L."/>
        </authorList>
    </citation>
    <scope>NUCLEOTIDE SEQUENCE [LARGE SCALE GENOMIC DNA]</scope>
    <source>
        <strain evidence="1 2">MUCL11595</strain>
    </source>
</reference>
<comment type="caution">
    <text evidence="1">The sequence shown here is derived from an EMBL/GenBank/DDBJ whole genome shotgun (WGS) entry which is preliminary data.</text>
</comment>
<accession>A0A4Z1H590</accession>
<evidence type="ECO:0000313" key="1">
    <source>
        <dbReference type="EMBL" id="TGO43679.1"/>
    </source>
</evidence>
<protein>
    <submittedName>
        <fullName evidence="1">Uncharacterized protein</fullName>
    </submittedName>
</protein>
<dbReference type="Proteomes" id="UP000297527">
    <property type="component" value="Unassembled WGS sequence"/>
</dbReference>
<keyword evidence="2" id="KW-1185">Reference proteome</keyword>
<sequence>MGFLTQGKSTSMRIRREKAQPWKAFVNHQQGQVDIYEKHEAFKNQIGEKKPWNEWLHSYTGIIAAPKTPAPPKPEVIFTAVVTYACLLG</sequence>
<evidence type="ECO:0000313" key="2">
    <source>
        <dbReference type="Proteomes" id="UP000297527"/>
    </source>
</evidence>
<proteinExistence type="predicted"/>
<gene>
    <name evidence="1" type="ORF">BCON_1107g00010</name>
</gene>
<organism evidence="1 2">
    <name type="scientific">Botryotinia convoluta</name>
    <dbReference type="NCBI Taxonomy" id="54673"/>
    <lineage>
        <taxon>Eukaryota</taxon>
        <taxon>Fungi</taxon>
        <taxon>Dikarya</taxon>
        <taxon>Ascomycota</taxon>
        <taxon>Pezizomycotina</taxon>
        <taxon>Leotiomycetes</taxon>
        <taxon>Helotiales</taxon>
        <taxon>Sclerotiniaceae</taxon>
        <taxon>Botryotinia</taxon>
    </lineage>
</organism>
<dbReference type="EMBL" id="PQXN01001105">
    <property type="protein sequence ID" value="TGO43679.1"/>
    <property type="molecule type" value="Genomic_DNA"/>
</dbReference>
<dbReference type="AlphaFoldDB" id="A0A4Z1H590"/>